<name>A0A1G8QZ85_9BACI</name>
<evidence type="ECO:0000256" key="2">
    <source>
        <dbReference type="ARBA" id="ARBA00022759"/>
    </source>
</evidence>
<keyword evidence="2" id="KW-0255">Endonuclease</keyword>
<dbReference type="GO" id="GO:0003676">
    <property type="term" value="F:nucleic acid binding"/>
    <property type="evidence" value="ECO:0007669"/>
    <property type="project" value="InterPro"/>
</dbReference>
<keyword evidence="3" id="KW-0378">Hydrolase</keyword>
<dbReference type="GO" id="GO:0016787">
    <property type="term" value="F:hydrolase activity"/>
    <property type="evidence" value="ECO:0007669"/>
    <property type="project" value="UniProtKB-KW"/>
</dbReference>
<accession>A0A1G8QZ85</accession>
<dbReference type="GO" id="GO:0004519">
    <property type="term" value="F:endonuclease activity"/>
    <property type="evidence" value="ECO:0007669"/>
    <property type="project" value="UniProtKB-KW"/>
</dbReference>
<sequence>MLLICLHKIAHMNVHFRLSFGNRFTSFFIAALLILTGCAEKSTIDQTPETKQSMQEEIQDEQTANSSADKQISHPEDTISATVTEVVDGDTIKVNMEGTEETIRLLLIDTPETVHPTEPEQPYGKEASAFAKEHLSVNKEVEIEIDTSIRDNYDRFLAYVWVEDEMYNKMILEEGLARVAYIIEPNTRYADEFRDIEEEAKEKEKGIWSEDGYVTDEGFHPDAVSNSAERNKENSPEHRDCENPHIKGNHSSNGDLIYHTPDGQYYDQTKAEEMFCTEQEAQESGYRKSQR</sequence>
<feature type="region of interest" description="Disordered" evidence="4">
    <location>
        <begin position="207"/>
        <end position="264"/>
    </location>
</feature>
<dbReference type="RefSeq" id="WP_245917904.1">
    <property type="nucleotide sequence ID" value="NZ_FNDU01000023.1"/>
</dbReference>
<feature type="compositionally biased region" description="Polar residues" evidence="4">
    <location>
        <begin position="45"/>
        <end position="70"/>
    </location>
</feature>
<feature type="domain" description="TNase-like" evidence="5">
    <location>
        <begin position="77"/>
        <end position="210"/>
    </location>
</feature>
<evidence type="ECO:0000313" key="6">
    <source>
        <dbReference type="EMBL" id="SDJ10039.1"/>
    </source>
</evidence>
<dbReference type="PROSITE" id="PS01123">
    <property type="entry name" value="TNASE_1"/>
    <property type="match status" value="1"/>
</dbReference>
<dbReference type="PROSITE" id="PS50830">
    <property type="entry name" value="TNASE_3"/>
    <property type="match status" value="1"/>
</dbReference>
<dbReference type="CDD" id="cd00175">
    <property type="entry name" value="SNc"/>
    <property type="match status" value="1"/>
</dbReference>
<feature type="region of interest" description="Disordered" evidence="4">
    <location>
        <begin position="45"/>
        <end position="79"/>
    </location>
</feature>
<dbReference type="PANTHER" id="PTHR12302">
    <property type="entry name" value="EBNA2 BINDING PROTEIN P100"/>
    <property type="match status" value="1"/>
</dbReference>
<keyword evidence="1" id="KW-0540">Nuclease</keyword>
<dbReference type="EMBL" id="FNDU01000023">
    <property type="protein sequence ID" value="SDJ10039.1"/>
    <property type="molecule type" value="Genomic_DNA"/>
</dbReference>
<dbReference type="Proteomes" id="UP000199017">
    <property type="component" value="Unassembled WGS sequence"/>
</dbReference>
<protein>
    <submittedName>
        <fullName evidence="6">Micrococcal nuclease</fullName>
    </submittedName>
</protein>
<evidence type="ECO:0000313" key="7">
    <source>
        <dbReference type="Proteomes" id="UP000199017"/>
    </source>
</evidence>
<evidence type="ECO:0000256" key="3">
    <source>
        <dbReference type="ARBA" id="ARBA00022801"/>
    </source>
</evidence>
<dbReference type="SUPFAM" id="SSF50199">
    <property type="entry name" value="Staphylococcal nuclease"/>
    <property type="match status" value="1"/>
</dbReference>
<reference evidence="6 7" key="1">
    <citation type="submission" date="2016-10" db="EMBL/GenBank/DDBJ databases">
        <authorList>
            <person name="de Groot N.N."/>
        </authorList>
    </citation>
    <scope>NUCLEOTIDE SEQUENCE [LARGE SCALE GENOMIC DNA]</scope>
    <source>
        <strain evidence="7">P4B,CCM 7963,CECT 7998,DSM 25260,IBRC-M 10614,KCTC 13821</strain>
    </source>
</reference>
<evidence type="ECO:0000256" key="1">
    <source>
        <dbReference type="ARBA" id="ARBA00022722"/>
    </source>
</evidence>
<dbReference type="InterPro" id="IPR035437">
    <property type="entry name" value="SNase_OB-fold_sf"/>
</dbReference>
<dbReference type="InterPro" id="IPR016071">
    <property type="entry name" value="Staphylococal_nuclease_OB-fold"/>
</dbReference>
<gene>
    <name evidence="6" type="ORF">SAMN05216352_12331</name>
</gene>
<keyword evidence="7" id="KW-1185">Reference proteome</keyword>
<dbReference type="STRING" id="930129.SAMN05216352_12331"/>
<dbReference type="Gene3D" id="2.40.50.90">
    <property type="match status" value="1"/>
</dbReference>
<dbReference type="SMART" id="SM00318">
    <property type="entry name" value="SNc"/>
    <property type="match status" value="1"/>
</dbReference>
<feature type="compositionally biased region" description="Basic and acidic residues" evidence="4">
    <location>
        <begin position="229"/>
        <end position="245"/>
    </location>
</feature>
<dbReference type="Pfam" id="PF00565">
    <property type="entry name" value="SNase"/>
    <property type="match status" value="1"/>
</dbReference>
<dbReference type="PANTHER" id="PTHR12302:SF3">
    <property type="entry name" value="SERINE_THREONINE-PROTEIN KINASE 31"/>
    <property type="match status" value="1"/>
</dbReference>
<dbReference type="InterPro" id="IPR002071">
    <property type="entry name" value="Thermonucl_AS"/>
</dbReference>
<organism evidence="6 7">
    <name type="scientific">Alteribacillus bidgolensis</name>
    <dbReference type="NCBI Taxonomy" id="930129"/>
    <lineage>
        <taxon>Bacteria</taxon>
        <taxon>Bacillati</taxon>
        <taxon>Bacillota</taxon>
        <taxon>Bacilli</taxon>
        <taxon>Bacillales</taxon>
        <taxon>Bacillaceae</taxon>
        <taxon>Alteribacillus</taxon>
    </lineage>
</organism>
<evidence type="ECO:0000256" key="4">
    <source>
        <dbReference type="SAM" id="MobiDB-lite"/>
    </source>
</evidence>
<dbReference type="AlphaFoldDB" id="A0A1G8QZ85"/>
<proteinExistence type="predicted"/>
<evidence type="ECO:0000259" key="5">
    <source>
        <dbReference type="PROSITE" id="PS50830"/>
    </source>
</evidence>